<evidence type="ECO:0000313" key="14">
    <source>
        <dbReference type="EMBL" id="KAK2185188.1"/>
    </source>
</evidence>
<feature type="compositionally biased region" description="Basic and acidic residues" evidence="12">
    <location>
        <begin position="164"/>
        <end position="180"/>
    </location>
</feature>
<dbReference type="InterPro" id="IPR050216">
    <property type="entry name" value="LRR_domain-containing"/>
</dbReference>
<dbReference type="PANTHER" id="PTHR48051">
    <property type="match status" value="1"/>
</dbReference>
<evidence type="ECO:0000256" key="3">
    <source>
        <dbReference type="ARBA" id="ARBA00022614"/>
    </source>
</evidence>
<dbReference type="SUPFAM" id="SSF52058">
    <property type="entry name" value="L domain-like"/>
    <property type="match status" value="1"/>
</dbReference>
<dbReference type="GO" id="GO:0009966">
    <property type="term" value="P:regulation of signal transduction"/>
    <property type="evidence" value="ECO:0007669"/>
    <property type="project" value="UniProtKB-ARBA"/>
</dbReference>
<dbReference type="InterPro" id="IPR020859">
    <property type="entry name" value="ROC"/>
</dbReference>
<evidence type="ECO:0000256" key="11">
    <source>
        <dbReference type="PROSITE-ProRule" id="PRU00023"/>
    </source>
</evidence>
<dbReference type="InterPro" id="IPR002110">
    <property type="entry name" value="Ankyrin_rpt"/>
</dbReference>
<keyword evidence="8" id="KW-0067">ATP-binding</keyword>
<dbReference type="Gene3D" id="1.10.10.10">
    <property type="entry name" value="Winged helix-like DNA-binding domain superfamily/Winged helix DNA-binding domain"/>
    <property type="match status" value="1"/>
</dbReference>
<evidence type="ECO:0000256" key="6">
    <source>
        <dbReference type="ARBA" id="ARBA00022741"/>
    </source>
</evidence>
<comment type="caution">
    <text evidence="14">The sequence shown here is derived from an EMBL/GenBank/DDBJ whole genome shotgun (WGS) entry which is preliminary data.</text>
</comment>
<feature type="repeat" description="ANK" evidence="11">
    <location>
        <begin position="214"/>
        <end position="246"/>
    </location>
</feature>
<dbReference type="InterPro" id="IPR003591">
    <property type="entry name" value="Leu-rich_rpt_typical-subtyp"/>
</dbReference>
<dbReference type="InterPro" id="IPR032171">
    <property type="entry name" value="COR-A"/>
</dbReference>
<dbReference type="PROSITE" id="PS50088">
    <property type="entry name" value="ANK_REPEAT"/>
    <property type="match status" value="1"/>
</dbReference>
<keyword evidence="15" id="KW-1185">Reference proteome</keyword>
<dbReference type="GO" id="GO:0016301">
    <property type="term" value="F:kinase activity"/>
    <property type="evidence" value="ECO:0007669"/>
    <property type="project" value="UniProtKB-KW"/>
</dbReference>
<dbReference type="Proteomes" id="UP001209878">
    <property type="component" value="Unassembled WGS sequence"/>
</dbReference>
<evidence type="ECO:0000256" key="4">
    <source>
        <dbReference type="ARBA" id="ARBA00022679"/>
    </source>
</evidence>
<dbReference type="GO" id="GO:0005737">
    <property type="term" value="C:cytoplasm"/>
    <property type="evidence" value="ECO:0007669"/>
    <property type="project" value="TreeGrafter"/>
</dbReference>
<dbReference type="PROSITE" id="PS51424">
    <property type="entry name" value="ROC"/>
    <property type="match status" value="1"/>
</dbReference>
<dbReference type="SUPFAM" id="SSF48403">
    <property type="entry name" value="Ankyrin repeat"/>
    <property type="match status" value="1"/>
</dbReference>
<dbReference type="InterPro" id="IPR032675">
    <property type="entry name" value="LRR_dom_sf"/>
</dbReference>
<evidence type="ECO:0000313" key="15">
    <source>
        <dbReference type="Proteomes" id="UP001209878"/>
    </source>
</evidence>
<evidence type="ECO:0000256" key="12">
    <source>
        <dbReference type="SAM" id="MobiDB-lite"/>
    </source>
</evidence>
<dbReference type="Pfam" id="PF08477">
    <property type="entry name" value="Roc"/>
    <property type="match status" value="1"/>
</dbReference>
<dbReference type="SMART" id="SM00364">
    <property type="entry name" value="LRR_BAC"/>
    <property type="match status" value="4"/>
</dbReference>
<dbReference type="InterPro" id="IPR036770">
    <property type="entry name" value="Ankyrin_rpt-contain_sf"/>
</dbReference>
<feature type="region of interest" description="Disordered" evidence="12">
    <location>
        <begin position="148"/>
        <end position="180"/>
    </location>
</feature>
<evidence type="ECO:0000256" key="1">
    <source>
        <dbReference type="ARBA" id="ARBA00001946"/>
    </source>
</evidence>
<dbReference type="EC" id="2.7.11.1" evidence="2"/>
<comment type="catalytic activity">
    <reaction evidence="10">
        <text>L-seryl-[protein] + ATP = O-phospho-L-seryl-[protein] + ADP + H(+)</text>
        <dbReference type="Rhea" id="RHEA:17989"/>
        <dbReference type="Rhea" id="RHEA-COMP:9863"/>
        <dbReference type="Rhea" id="RHEA-COMP:11604"/>
        <dbReference type="ChEBI" id="CHEBI:15378"/>
        <dbReference type="ChEBI" id="CHEBI:29999"/>
        <dbReference type="ChEBI" id="CHEBI:30616"/>
        <dbReference type="ChEBI" id="CHEBI:83421"/>
        <dbReference type="ChEBI" id="CHEBI:456216"/>
        <dbReference type="EC" id="2.7.11.1"/>
    </reaction>
</comment>
<dbReference type="InterPro" id="IPR027417">
    <property type="entry name" value="P-loop_NTPase"/>
</dbReference>
<evidence type="ECO:0000256" key="10">
    <source>
        <dbReference type="ARBA" id="ARBA00048679"/>
    </source>
</evidence>
<dbReference type="PROSITE" id="PS50297">
    <property type="entry name" value="ANK_REP_REGION"/>
    <property type="match status" value="1"/>
</dbReference>
<reference evidence="14" key="1">
    <citation type="journal article" date="2023" name="Mol. Biol. Evol.">
        <title>Third-Generation Sequencing Reveals the Adaptive Role of the Epigenome in Three Deep-Sea Polychaetes.</title>
        <authorList>
            <person name="Perez M."/>
            <person name="Aroh O."/>
            <person name="Sun Y."/>
            <person name="Lan Y."/>
            <person name="Juniper S.K."/>
            <person name="Young C.R."/>
            <person name="Angers B."/>
            <person name="Qian P.Y."/>
        </authorList>
    </citation>
    <scope>NUCLEOTIDE SEQUENCE</scope>
    <source>
        <strain evidence="14">R07B-5</strain>
    </source>
</reference>
<comment type="cofactor">
    <cofactor evidence="1">
        <name>Mg(2+)</name>
        <dbReference type="ChEBI" id="CHEBI:18420"/>
    </cofactor>
</comment>
<dbReference type="Gene3D" id="1.25.40.20">
    <property type="entry name" value="Ankyrin repeat-containing domain"/>
    <property type="match status" value="1"/>
</dbReference>
<dbReference type="Gene3D" id="3.30.70.1390">
    <property type="entry name" value="ROC domain from the Parkinson's disease-associated leucine-rich repeat kinase 2"/>
    <property type="match status" value="1"/>
</dbReference>
<evidence type="ECO:0000256" key="9">
    <source>
        <dbReference type="ARBA" id="ARBA00047899"/>
    </source>
</evidence>
<name>A0AAD9NZ68_RIDPI</name>
<evidence type="ECO:0000259" key="13">
    <source>
        <dbReference type="PROSITE" id="PS51424"/>
    </source>
</evidence>
<dbReference type="Pfam" id="PF16095">
    <property type="entry name" value="COR-A"/>
    <property type="match status" value="1"/>
</dbReference>
<dbReference type="InterPro" id="IPR036388">
    <property type="entry name" value="WH-like_DNA-bd_sf"/>
</dbReference>
<sequence>MHCKHGNRVIEARGSHAEQPADGRHGQPRVSNLGGGAYRIALTVIVLCVDNTDQLFSSRAPPTKLYVTRCYSFYYHTKVNLLTNRPIICNNKAFFLQKRFVAPSGRVPQSKPSIMFRKFSAKLSRKEKGGKCVKEPVGAAVPYKQANGGDVIGNGKPNGTSVAERTEEKQTKSTGDASRRPEGILLGEAVAKGEVNAVRQALRSGIDVNAVGESGDSALHVAATKGHSKIVRYLLLHGADVEARNAKNQSVLHAAVDSGFAGAVGVLLDYMHSVDNRPRDPFVMVRGVKTGDSYLMEEVATCSQLQEYKKRGTGVVQLLIAHGQRADDLAVFLYSVLDVPVAHAFFLNTRGDLNMRNFQRFESKAKSLSITILNTTLRVMEASSYKSMRSLILVSCGLVKLTLSDLPSLELIDVRYNKLETLPTTIKECPKLRTLRCAHNALRKLPLEMGFLRHLVAIDASFNNLKRLPASIVKCTSLRSLQVENNWLLELPVDIGLLASLEELKVDNNKLSQLPLSIAVLARLDEISFHSNPLLNIPVDFPERATDVREYLGSLQQDPVPNKTVKLVIVGQEGVGKTSLLNALKRTFWVIPRSQSTEKTEGVDVKDIQLDDTTLRCFDCGGDVDFNETHNFFITQGALYLVCFNMSEYCLATVERDSFLLGRLQLWLQYIFSRVPNAQVMIIGTHADHESLSREVFEEIWEKLRELLVEAREHHTGYFRGVDRVSDCLLCQADCRCLRRSAGPETVGFVNLGYDDEVTGSEDETSFSDSPSNAVSFPHILGYYEVSSVKAVGRTGLRHINVNQSIEHVKAAIRRLSARLIEQNPRIPRRWADVQKSLRNHIALNPADCVATVEQVEKIARAQGIVERTELDSMLQFFKAQGYVLYFPQLPDMADLVILDPEWLAKIFSSVVSFRDTGIDDNGFMKRDALCATWSHVDERMRDKLLTLLHHFGICLPVGDGTLQLFPCKLPIGEPDETAWSSSPAPGERQLTYTVTFPSCVPPPFFGDLTVYMFRNRAEVAEDGDFAQTWRYYANHILDNFRLKSVGCRHCVAAAAAAPPSESEPLLHRVHVELIPHRRTLIVTVRGAHACCMVRQVVDMLNNVVRKFEGLGTIELDTLLCPGCFMQGSKDPHRFSAKQLTSEDDDVTSSSDARIICRNAHVLGDARTVLTGAVNDSCLPTATLRPKSDRDRYDFSGCPRMFIMLPVNRDGLSFDRDLRLFASSLVYDGFAGHLLCEFPDGYHLTQAPGYRLRQPVEFMREYGPHVLAVLRLLRHVAGSTVSPQYATRTRAVTKTIDNLLRDMAARFPGTRDVAVGLSPDDVIALVHRGGRLVSREQLRRFFHVTDSPDAFGPLRRLYYGDQEMWLCNEHFRQMRVLTIGTVHADAHVESVA</sequence>
<protein>
    <recommendedName>
        <fullName evidence="2">non-specific serine/threonine protein kinase</fullName>
        <ecNumber evidence="2">2.7.11.1</ecNumber>
    </recommendedName>
</protein>
<dbReference type="SMART" id="SM00248">
    <property type="entry name" value="ANK"/>
    <property type="match status" value="2"/>
</dbReference>
<dbReference type="Pfam" id="PF12796">
    <property type="entry name" value="Ank_2"/>
    <property type="match status" value="1"/>
</dbReference>
<dbReference type="SUPFAM" id="SSF52540">
    <property type="entry name" value="P-loop containing nucleoside triphosphate hydrolases"/>
    <property type="match status" value="1"/>
</dbReference>
<accession>A0AAD9NZ68</accession>
<evidence type="ECO:0000256" key="5">
    <source>
        <dbReference type="ARBA" id="ARBA00022737"/>
    </source>
</evidence>
<feature type="domain" description="Roc" evidence="13">
    <location>
        <begin position="558"/>
        <end position="808"/>
    </location>
</feature>
<dbReference type="SMART" id="SM00369">
    <property type="entry name" value="LRR_TYP"/>
    <property type="match status" value="3"/>
</dbReference>
<dbReference type="PANTHER" id="PTHR48051:SF1">
    <property type="entry name" value="RAS SUPPRESSOR PROTEIN 1"/>
    <property type="match status" value="1"/>
</dbReference>
<keyword evidence="5" id="KW-0677">Repeat</keyword>
<dbReference type="Gene3D" id="3.40.50.300">
    <property type="entry name" value="P-loop containing nucleotide triphosphate hydrolases"/>
    <property type="match status" value="1"/>
</dbReference>
<comment type="catalytic activity">
    <reaction evidence="9">
        <text>L-threonyl-[protein] + ATP = O-phospho-L-threonyl-[protein] + ADP + H(+)</text>
        <dbReference type="Rhea" id="RHEA:46608"/>
        <dbReference type="Rhea" id="RHEA-COMP:11060"/>
        <dbReference type="Rhea" id="RHEA-COMP:11605"/>
        <dbReference type="ChEBI" id="CHEBI:15378"/>
        <dbReference type="ChEBI" id="CHEBI:30013"/>
        <dbReference type="ChEBI" id="CHEBI:30616"/>
        <dbReference type="ChEBI" id="CHEBI:61977"/>
        <dbReference type="ChEBI" id="CHEBI:456216"/>
        <dbReference type="EC" id="2.7.11.1"/>
    </reaction>
</comment>
<dbReference type="GO" id="GO:0005524">
    <property type="term" value="F:ATP binding"/>
    <property type="evidence" value="ECO:0007669"/>
    <property type="project" value="UniProtKB-KW"/>
</dbReference>
<keyword evidence="7" id="KW-0418">Kinase</keyword>
<keyword evidence="11" id="KW-0040">ANK repeat</keyword>
<gene>
    <name evidence="14" type="ORF">NP493_243g01072</name>
</gene>
<keyword evidence="3" id="KW-0433">Leucine-rich repeat</keyword>
<organism evidence="14 15">
    <name type="scientific">Ridgeia piscesae</name>
    <name type="common">Tubeworm</name>
    <dbReference type="NCBI Taxonomy" id="27915"/>
    <lineage>
        <taxon>Eukaryota</taxon>
        <taxon>Metazoa</taxon>
        <taxon>Spiralia</taxon>
        <taxon>Lophotrochozoa</taxon>
        <taxon>Annelida</taxon>
        <taxon>Polychaeta</taxon>
        <taxon>Sedentaria</taxon>
        <taxon>Canalipalpata</taxon>
        <taxon>Sabellida</taxon>
        <taxon>Siboglinidae</taxon>
        <taxon>Ridgeia</taxon>
    </lineage>
</organism>
<dbReference type="EMBL" id="JAODUO010000242">
    <property type="protein sequence ID" value="KAK2185188.1"/>
    <property type="molecule type" value="Genomic_DNA"/>
</dbReference>
<proteinExistence type="predicted"/>
<evidence type="ECO:0000256" key="2">
    <source>
        <dbReference type="ARBA" id="ARBA00012513"/>
    </source>
</evidence>
<evidence type="ECO:0000256" key="7">
    <source>
        <dbReference type="ARBA" id="ARBA00022777"/>
    </source>
</evidence>
<evidence type="ECO:0000256" key="8">
    <source>
        <dbReference type="ARBA" id="ARBA00022840"/>
    </source>
</evidence>
<keyword evidence="4" id="KW-0808">Transferase</keyword>
<keyword evidence="6" id="KW-0547">Nucleotide-binding</keyword>
<dbReference type="Gene3D" id="3.80.10.10">
    <property type="entry name" value="Ribonuclease Inhibitor"/>
    <property type="match status" value="1"/>
</dbReference>